<reference evidence="2" key="1">
    <citation type="submission" date="2021-02" db="EMBL/GenBank/DDBJ databases">
        <authorList>
            <person name="Dougan E. K."/>
            <person name="Rhodes N."/>
            <person name="Thang M."/>
            <person name="Chan C."/>
        </authorList>
    </citation>
    <scope>NUCLEOTIDE SEQUENCE</scope>
</reference>
<keyword evidence="1" id="KW-1133">Transmembrane helix</keyword>
<keyword evidence="3" id="KW-1185">Reference proteome</keyword>
<comment type="caution">
    <text evidence="2">The sequence shown here is derived from an EMBL/GenBank/DDBJ whole genome shotgun (WGS) entry which is preliminary data.</text>
</comment>
<evidence type="ECO:0000256" key="1">
    <source>
        <dbReference type="SAM" id="Phobius"/>
    </source>
</evidence>
<keyword evidence="1" id="KW-0472">Membrane</keyword>
<gene>
    <name evidence="2" type="ORF">SNAT2548_LOCUS24249</name>
</gene>
<protein>
    <submittedName>
        <fullName evidence="2">Uncharacterized protein</fullName>
    </submittedName>
</protein>
<dbReference type="EMBL" id="CAJNDS010002351">
    <property type="protein sequence ID" value="CAE7445329.1"/>
    <property type="molecule type" value="Genomic_DNA"/>
</dbReference>
<proteinExistence type="predicted"/>
<accession>A0A812RJR4</accession>
<dbReference type="OrthoDB" id="2157530at2759"/>
<organism evidence="2 3">
    <name type="scientific">Symbiodinium natans</name>
    <dbReference type="NCBI Taxonomy" id="878477"/>
    <lineage>
        <taxon>Eukaryota</taxon>
        <taxon>Sar</taxon>
        <taxon>Alveolata</taxon>
        <taxon>Dinophyceae</taxon>
        <taxon>Suessiales</taxon>
        <taxon>Symbiodiniaceae</taxon>
        <taxon>Symbiodinium</taxon>
    </lineage>
</organism>
<evidence type="ECO:0000313" key="2">
    <source>
        <dbReference type="EMBL" id="CAE7445329.1"/>
    </source>
</evidence>
<name>A0A812RJR4_9DINO</name>
<keyword evidence="1" id="KW-0812">Transmembrane</keyword>
<feature type="transmembrane region" description="Helical" evidence="1">
    <location>
        <begin position="135"/>
        <end position="161"/>
    </location>
</feature>
<dbReference type="AlphaFoldDB" id="A0A812RJR4"/>
<evidence type="ECO:0000313" key="3">
    <source>
        <dbReference type="Proteomes" id="UP000604046"/>
    </source>
</evidence>
<feature type="transmembrane region" description="Helical" evidence="1">
    <location>
        <begin position="505"/>
        <end position="524"/>
    </location>
</feature>
<sequence length="550" mass="61881">MPPSSETVPGKPQSEGVLPEVSVAMEGPLPPDILEAWEIDDHRRTPSECSPASGADGDKAAQLLQLYIAFVNKMEATRPEILRGVRVWKLLRRLPWAWLRGQLNELHSLSQEAATLDQFWSHSWQGAWWAKFTNILYLHSCLPASVAGTVSASVAFGLISAGLLGALRTWCMLFGFVAFCITLLLWCPRKLVFLDIVCIHQTDEERKGEAIMSMGAFLKQSKSMLVLWDPTWVTRLWCVFELAAFLHSHRPDGEAALQIVPPLLGPAFLGSEMLMWGAAMIYSYMESFVISEGSILVGFQHLPLSASIALPLISLVTHAVRRYASSVYTLQEQLRVFKVGETLSACCANGHEDEPDSLCDRAIILECIVAWYKSVDSFEMQVQTEVRRVIVDQLAYGAISYQRILVLSTPFIWFRLEQTASYSSDPLQQVVYLVQSLTHFLAIFPLMDKLVFRLCFRLRARCRNLCLDFFVSMAIVIAAFSFYAACYAIQIYVFRQHDRGGDDRGLLLSVISLLSWCTVTAILLRREPQRCFGCWSQKPCTSNSEHSNDP</sequence>
<feature type="transmembrane region" description="Helical" evidence="1">
    <location>
        <begin position="467"/>
        <end position="493"/>
    </location>
</feature>
<feature type="transmembrane region" description="Helical" evidence="1">
    <location>
        <begin position="167"/>
        <end position="186"/>
    </location>
</feature>
<dbReference type="Proteomes" id="UP000604046">
    <property type="component" value="Unassembled WGS sequence"/>
</dbReference>